<gene>
    <name evidence="4" type="ordered locus">Acry_1268</name>
</gene>
<dbReference type="InterPro" id="IPR036148">
    <property type="entry name" value="MmgE/PrpD_sf"/>
</dbReference>
<dbReference type="PANTHER" id="PTHR16943">
    <property type="entry name" value="2-METHYLCITRATE DEHYDRATASE-RELATED"/>
    <property type="match status" value="1"/>
</dbReference>
<dbReference type="Gene3D" id="1.10.4100.10">
    <property type="entry name" value="2-methylcitrate dehydratase PrpD"/>
    <property type="match status" value="1"/>
</dbReference>
<evidence type="ECO:0000256" key="1">
    <source>
        <dbReference type="ARBA" id="ARBA00006174"/>
    </source>
</evidence>
<comment type="similarity">
    <text evidence="1">Belongs to the PrpD family.</text>
</comment>
<reference evidence="4 5" key="1">
    <citation type="submission" date="2007-05" db="EMBL/GenBank/DDBJ databases">
        <title>Complete sequence of chromosome of Acidiphilium cryptum JF-5.</title>
        <authorList>
            <consortium name="US DOE Joint Genome Institute"/>
            <person name="Copeland A."/>
            <person name="Lucas S."/>
            <person name="Lapidus A."/>
            <person name="Barry K."/>
            <person name="Detter J.C."/>
            <person name="Glavina del Rio T."/>
            <person name="Hammon N."/>
            <person name="Israni S."/>
            <person name="Dalin E."/>
            <person name="Tice H."/>
            <person name="Pitluck S."/>
            <person name="Sims D."/>
            <person name="Brettin T."/>
            <person name="Bruce D."/>
            <person name="Han C."/>
            <person name="Schmutz J."/>
            <person name="Larimer F."/>
            <person name="Land M."/>
            <person name="Hauser L."/>
            <person name="Kyrpides N."/>
            <person name="Kim E."/>
            <person name="Magnuson T."/>
            <person name="Richardson P."/>
        </authorList>
    </citation>
    <scope>NUCLEOTIDE SEQUENCE [LARGE SCALE GENOMIC DNA]</scope>
    <source>
        <strain evidence="4 5">JF-5</strain>
    </source>
</reference>
<dbReference type="PANTHER" id="PTHR16943:SF8">
    <property type="entry name" value="2-METHYLCITRATE DEHYDRATASE"/>
    <property type="match status" value="1"/>
</dbReference>
<evidence type="ECO:0000259" key="2">
    <source>
        <dbReference type="Pfam" id="PF03972"/>
    </source>
</evidence>
<dbReference type="InterPro" id="IPR045336">
    <property type="entry name" value="MmgE_PrpD_N"/>
</dbReference>
<evidence type="ECO:0000259" key="3">
    <source>
        <dbReference type="Pfam" id="PF19305"/>
    </source>
</evidence>
<dbReference type="GO" id="GO:0016829">
    <property type="term" value="F:lyase activity"/>
    <property type="evidence" value="ECO:0007669"/>
    <property type="project" value="InterPro"/>
</dbReference>
<dbReference type="KEGG" id="acr:Acry_1268"/>
<dbReference type="InterPro" id="IPR005656">
    <property type="entry name" value="MmgE_PrpD"/>
</dbReference>
<feature type="domain" description="MmgE/PrpD C-terminal" evidence="3">
    <location>
        <begin position="276"/>
        <end position="439"/>
    </location>
</feature>
<dbReference type="SUPFAM" id="SSF103378">
    <property type="entry name" value="2-methylcitrate dehydratase PrpD"/>
    <property type="match status" value="1"/>
</dbReference>
<keyword evidence="5" id="KW-1185">Reference proteome</keyword>
<dbReference type="Pfam" id="PF03972">
    <property type="entry name" value="MmgE_PrpD_N"/>
    <property type="match status" value="1"/>
</dbReference>
<evidence type="ECO:0000313" key="5">
    <source>
        <dbReference type="Proteomes" id="UP000000245"/>
    </source>
</evidence>
<evidence type="ECO:0000313" key="4">
    <source>
        <dbReference type="EMBL" id="ABQ30479.1"/>
    </source>
</evidence>
<dbReference type="Proteomes" id="UP000000245">
    <property type="component" value="Chromosome"/>
</dbReference>
<dbReference type="EMBL" id="CP000697">
    <property type="protein sequence ID" value="ABQ30479.1"/>
    <property type="molecule type" value="Genomic_DNA"/>
</dbReference>
<sequence length="455" mass="48067">MPDHAPPAGKVVPVTRILAEYAAAASPETLPAPVRKEAARTFLNWLGCAIGGCRHEAVDAAIAALSPFAGPGRSVVAGRAERLDPLNASLINGISSHVFDFDDTHLRTVIHPAGPVASALLAYAGVQPISGRDFVNALVVGIEAECRIGNAVYPEHYDVGWHITGSVGAFGAAVAIGRILGLDGERMAWALGIAASQPVGLREMFGSMTKSFHPGRAAQNGMTAALLAAKGYTSSPQALEAKRGWMNVLSTRHDAREITEGLGSRFEILANTYKPFACGIVMHPVIDACIQLREEHGVDAGSVRSVALRVHPLVLELTGKTAPQSGLEGKFSIYHAAAVALTEGDGGEEQFSDRAVNDPAIVALRGRVNATVDTAMPADAAQVVLTRTDGTTTEIRIDHAIGSLARPMSDRDLERKFTGLAAPHLDDDAIRRLIDLCWRLEALDDVSLIAEAATR</sequence>
<dbReference type="InterPro" id="IPR042183">
    <property type="entry name" value="MmgE/PrpD_sf_1"/>
</dbReference>
<accession>A5FXZ7</accession>
<dbReference type="AlphaFoldDB" id="A5FXZ7"/>
<dbReference type="Gene3D" id="3.30.1330.120">
    <property type="entry name" value="2-methylcitrate dehydratase PrpD"/>
    <property type="match status" value="1"/>
</dbReference>
<dbReference type="eggNOG" id="COG2079">
    <property type="taxonomic scope" value="Bacteria"/>
</dbReference>
<dbReference type="InterPro" id="IPR042188">
    <property type="entry name" value="MmgE/PrpD_sf_2"/>
</dbReference>
<protein>
    <submittedName>
        <fullName evidence="4">MmgE/PrpD family protein</fullName>
    </submittedName>
</protein>
<dbReference type="InterPro" id="IPR045337">
    <property type="entry name" value="MmgE_PrpD_C"/>
</dbReference>
<name>A5FXZ7_ACICJ</name>
<dbReference type="HOGENOM" id="CLU_026574_2_1_5"/>
<proteinExistence type="inferred from homology"/>
<dbReference type="STRING" id="349163.Acry_1268"/>
<dbReference type="RefSeq" id="WP_011942114.1">
    <property type="nucleotide sequence ID" value="NC_009484.1"/>
</dbReference>
<feature type="domain" description="MmgE/PrpD N-terminal" evidence="2">
    <location>
        <begin position="17"/>
        <end position="256"/>
    </location>
</feature>
<dbReference type="Pfam" id="PF19305">
    <property type="entry name" value="MmgE_PrpD_C"/>
    <property type="match status" value="1"/>
</dbReference>
<organism evidence="4 5">
    <name type="scientific">Acidiphilium cryptum (strain JF-5)</name>
    <dbReference type="NCBI Taxonomy" id="349163"/>
    <lineage>
        <taxon>Bacteria</taxon>
        <taxon>Pseudomonadati</taxon>
        <taxon>Pseudomonadota</taxon>
        <taxon>Alphaproteobacteria</taxon>
        <taxon>Acetobacterales</taxon>
        <taxon>Acidocellaceae</taxon>
        <taxon>Acidiphilium</taxon>
    </lineage>
</organism>